<dbReference type="GeneTree" id="ENSGT00730000111885"/>
<dbReference type="GO" id="GO:0045059">
    <property type="term" value="P:positive thymic T cell selection"/>
    <property type="evidence" value="ECO:0000318"/>
    <property type="project" value="GO_Central"/>
</dbReference>
<dbReference type="GO" id="GO:0042105">
    <property type="term" value="C:alpha-beta T cell receptor complex"/>
    <property type="evidence" value="ECO:0000318"/>
    <property type="project" value="GO_Central"/>
</dbReference>
<feature type="signal peptide" evidence="6">
    <location>
        <begin position="1"/>
        <end position="21"/>
    </location>
</feature>
<dbReference type="GO" id="GO:0004888">
    <property type="term" value="F:transmembrane signaling receptor activity"/>
    <property type="evidence" value="ECO:0000318"/>
    <property type="project" value="GO_Central"/>
</dbReference>
<dbReference type="STRING" id="8090.ENSORLP00000038465"/>
<evidence type="ECO:0008006" key="9">
    <source>
        <dbReference type="Google" id="ProtNLM"/>
    </source>
</evidence>
<evidence type="ECO:0000256" key="4">
    <source>
        <dbReference type="SAM" id="MobiDB-lite"/>
    </source>
</evidence>
<keyword evidence="8" id="KW-1185">Reference proteome</keyword>
<dbReference type="Bgee" id="ENSORLG00000027972">
    <property type="expression patterns" value="Expressed in pharyngeal gill and 9 other cell types or tissues"/>
</dbReference>
<evidence type="ECO:0000256" key="5">
    <source>
        <dbReference type="SAM" id="Phobius"/>
    </source>
</evidence>
<dbReference type="PANTHER" id="PTHR10570">
    <property type="entry name" value="T-CELL SURFACE GLYCOPROTEIN CD3 GAMMA CHAIN / DELTA CHAIN"/>
    <property type="match status" value="1"/>
</dbReference>
<feature type="chain" id="PRO_5017240796" description="CD3 gamma/delta subunit Ig-like domain-containing protein" evidence="6">
    <location>
        <begin position="22"/>
        <end position="174"/>
    </location>
</feature>
<evidence type="ECO:0000256" key="2">
    <source>
        <dbReference type="ARBA" id="ARBA00022475"/>
    </source>
</evidence>
<protein>
    <recommendedName>
        <fullName evidence="9">CD3 gamma/delta subunit Ig-like domain-containing protein</fullName>
    </recommendedName>
</protein>
<dbReference type="InterPro" id="IPR015484">
    <property type="entry name" value="CD3_esu/gsu/dsu"/>
</dbReference>
<feature type="region of interest" description="Disordered" evidence="4">
    <location>
        <begin position="125"/>
        <end position="147"/>
    </location>
</feature>
<evidence type="ECO:0000256" key="3">
    <source>
        <dbReference type="ARBA" id="ARBA00022729"/>
    </source>
</evidence>
<evidence type="ECO:0000256" key="6">
    <source>
        <dbReference type="SAM" id="SignalP"/>
    </source>
</evidence>
<evidence type="ECO:0000313" key="8">
    <source>
        <dbReference type="Proteomes" id="UP000001038"/>
    </source>
</evidence>
<name>A0A3B3I3W3_ORYLA</name>
<sequence>MGVQAVFLVLLLCAVTPKAHGDSDWGIDFKQNKVTLTCPSQSTEWDLKLNNLNSTYEFKYQKPVQHFCKANENKYFFYVKGKGCDNCFELDGWLLGGAIIADVVVTTILMTIIYKCTKKKVADGPAHLTKPSGPPHAPGRVPRSSAVPSDLTTYQELNHHTRTGGVYSTVQKTG</sequence>
<dbReference type="AlphaFoldDB" id="A0A3B3I3W3"/>
<keyword evidence="2" id="KW-1003">Cell membrane</keyword>
<evidence type="ECO:0000313" key="7">
    <source>
        <dbReference type="Ensembl" id="ENSORLP00000038465.1"/>
    </source>
</evidence>
<keyword evidence="5" id="KW-1133">Transmembrane helix</keyword>
<reference evidence="7" key="2">
    <citation type="submission" date="2025-08" db="UniProtKB">
        <authorList>
            <consortium name="Ensembl"/>
        </authorList>
    </citation>
    <scope>IDENTIFICATION</scope>
    <source>
        <strain evidence="7">Hd-rR</strain>
    </source>
</reference>
<dbReference type="Ensembl" id="ENSORLT00000037432.1">
    <property type="protein sequence ID" value="ENSORLP00000038465.1"/>
    <property type="gene ID" value="ENSORLG00000027972.1"/>
</dbReference>
<dbReference type="Proteomes" id="UP000001038">
    <property type="component" value="Chromosome 13"/>
</dbReference>
<accession>A0A3B3I3W3</accession>
<keyword evidence="3 6" id="KW-0732">Signal</keyword>
<dbReference type="GO" id="GO:0007166">
    <property type="term" value="P:cell surface receptor signaling pathway"/>
    <property type="evidence" value="ECO:0000318"/>
    <property type="project" value="GO_Central"/>
</dbReference>
<organism evidence="7 8">
    <name type="scientific">Oryzias latipes</name>
    <name type="common">Japanese rice fish</name>
    <name type="synonym">Japanese killifish</name>
    <dbReference type="NCBI Taxonomy" id="8090"/>
    <lineage>
        <taxon>Eukaryota</taxon>
        <taxon>Metazoa</taxon>
        <taxon>Chordata</taxon>
        <taxon>Craniata</taxon>
        <taxon>Vertebrata</taxon>
        <taxon>Euteleostomi</taxon>
        <taxon>Actinopterygii</taxon>
        <taxon>Neopterygii</taxon>
        <taxon>Teleostei</taxon>
        <taxon>Neoteleostei</taxon>
        <taxon>Acanthomorphata</taxon>
        <taxon>Ovalentaria</taxon>
        <taxon>Atherinomorphae</taxon>
        <taxon>Beloniformes</taxon>
        <taxon>Adrianichthyidae</taxon>
        <taxon>Oryziinae</taxon>
        <taxon>Oryzias</taxon>
    </lineage>
</organism>
<dbReference type="GO" id="GO:0009897">
    <property type="term" value="C:external side of plasma membrane"/>
    <property type="evidence" value="ECO:0000318"/>
    <property type="project" value="GO_Central"/>
</dbReference>
<dbReference type="InParanoid" id="A0A3B3I3W3"/>
<reference evidence="7 8" key="1">
    <citation type="journal article" date="2007" name="Nature">
        <title>The medaka draft genome and insights into vertebrate genome evolution.</title>
        <authorList>
            <person name="Kasahara M."/>
            <person name="Naruse K."/>
            <person name="Sasaki S."/>
            <person name="Nakatani Y."/>
            <person name="Qu W."/>
            <person name="Ahsan B."/>
            <person name="Yamada T."/>
            <person name="Nagayasu Y."/>
            <person name="Doi K."/>
            <person name="Kasai Y."/>
            <person name="Jindo T."/>
            <person name="Kobayashi D."/>
            <person name="Shimada A."/>
            <person name="Toyoda A."/>
            <person name="Kuroki Y."/>
            <person name="Fujiyama A."/>
            <person name="Sasaki T."/>
            <person name="Shimizu A."/>
            <person name="Asakawa S."/>
            <person name="Shimizu N."/>
            <person name="Hashimoto S."/>
            <person name="Yang J."/>
            <person name="Lee Y."/>
            <person name="Matsushima K."/>
            <person name="Sugano S."/>
            <person name="Sakaizumi M."/>
            <person name="Narita T."/>
            <person name="Ohishi K."/>
            <person name="Haga S."/>
            <person name="Ohta F."/>
            <person name="Nomoto H."/>
            <person name="Nogata K."/>
            <person name="Morishita T."/>
            <person name="Endo T."/>
            <person name="Shin-I T."/>
            <person name="Takeda H."/>
            <person name="Morishita S."/>
            <person name="Kohara Y."/>
        </authorList>
    </citation>
    <scope>NUCLEOTIDE SEQUENCE [LARGE SCALE GENOMIC DNA]</scope>
    <source>
        <strain evidence="7 8">Hd-rR</strain>
    </source>
</reference>
<dbReference type="PANTHER" id="PTHR10570:SF9">
    <property type="entry name" value="T-CELL SURFACE GLYCOPROTEIN CD3 EPSILON CHAIN"/>
    <property type="match status" value="1"/>
</dbReference>
<feature type="transmembrane region" description="Helical" evidence="5">
    <location>
        <begin position="93"/>
        <end position="114"/>
    </location>
</feature>
<evidence type="ECO:0000256" key="1">
    <source>
        <dbReference type="ARBA" id="ARBA00004251"/>
    </source>
</evidence>
<keyword evidence="5" id="KW-0472">Membrane</keyword>
<proteinExistence type="predicted"/>
<reference evidence="7" key="3">
    <citation type="submission" date="2025-09" db="UniProtKB">
        <authorList>
            <consortium name="Ensembl"/>
        </authorList>
    </citation>
    <scope>IDENTIFICATION</scope>
    <source>
        <strain evidence="7">Hd-rR</strain>
    </source>
</reference>
<comment type="subcellular location">
    <subcellularLocation>
        <location evidence="1">Cell membrane</location>
        <topology evidence="1">Single-pass type I membrane protein</topology>
    </subcellularLocation>
</comment>
<keyword evidence="5" id="KW-0812">Transmembrane</keyword>